<reference evidence="2 4" key="2">
    <citation type="journal article" date="2014" name="BMC Genomics">
        <title>An improved genome release (version Mt4.0) for the model legume Medicago truncatula.</title>
        <authorList>
            <person name="Tang H."/>
            <person name="Krishnakumar V."/>
            <person name="Bidwell S."/>
            <person name="Rosen B."/>
            <person name="Chan A."/>
            <person name="Zhou S."/>
            <person name="Gentzbittel L."/>
            <person name="Childs K.L."/>
            <person name="Yandell M."/>
            <person name="Gundlach H."/>
            <person name="Mayer K.F."/>
            <person name="Schwartz D.C."/>
            <person name="Town C.D."/>
        </authorList>
    </citation>
    <scope>GENOME REANNOTATION</scope>
    <source>
        <strain evidence="2">A17</strain>
        <strain evidence="3 4">cv. Jemalong A17</strain>
    </source>
</reference>
<dbReference type="HOGENOM" id="CLU_070437_2_1_1"/>
<sequence length="165" mass="19205">MVKRSLPNGKEDWLDALLMDRYDKESHSLHRKVQIYRYCYVDVAKYTDLLKYFDCSYIQTYISNNDKIVLIKPRPPKTSTSQKQAGGICEECGKQLQDKRNRFCSIKCKITIEELGINQDDHQNSEAESSISTDEPNESGERVNLRKRPRKSTPIRSISSFVNDY</sequence>
<evidence type="ECO:0000256" key="1">
    <source>
        <dbReference type="SAM" id="MobiDB-lite"/>
    </source>
</evidence>
<gene>
    <name evidence="3" type="primary">25482577</name>
    <name evidence="2" type="ordered locus">MTR_1g032880</name>
</gene>
<reference evidence="2 4" key="1">
    <citation type="journal article" date="2011" name="Nature">
        <title>The Medicago genome provides insight into the evolution of rhizobial symbioses.</title>
        <authorList>
            <person name="Young N.D."/>
            <person name="Debelle F."/>
            <person name="Oldroyd G.E."/>
            <person name="Geurts R."/>
            <person name="Cannon S.B."/>
            <person name="Udvardi M.K."/>
            <person name="Benedito V.A."/>
            <person name="Mayer K.F."/>
            <person name="Gouzy J."/>
            <person name="Schoof H."/>
            <person name="Van de Peer Y."/>
            <person name="Proost S."/>
            <person name="Cook D.R."/>
            <person name="Meyers B.C."/>
            <person name="Spannagl M."/>
            <person name="Cheung F."/>
            <person name="De Mita S."/>
            <person name="Krishnakumar V."/>
            <person name="Gundlach H."/>
            <person name="Zhou S."/>
            <person name="Mudge J."/>
            <person name="Bharti A.K."/>
            <person name="Murray J.D."/>
            <person name="Naoumkina M.A."/>
            <person name="Rosen B."/>
            <person name="Silverstein K.A."/>
            <person name="Tang H."/>
            <person name="Rombauts S."/>
            <person name="Zhao P.X."/>
            <person name="Zhou P."/>
            <person name="Barbe V."/>
            <person name="Bardou P."/>
            <person name="Bechner M."/>
            <person name="Bellec A."/>
            <person name="Berger A."/>
            <person name="Berges H."/>
            <person name="Bidwell S."/>
            <person name="Bisseling T."/>
            <person name="Choisne N."/>
            <person name="Couloux A."/>
            <person name="Denny R."/>
            <person name="Deshpande S."/>
            <person name="Dai X."/>
            <person name="Doyle J.J."/>
            <person name="Dudez A.M."/>
            <person name="Farmer A.D."/>
            <person name="Fouteau S."/>
            <person name="Franken C."/>
            <person name="Gibelin C."/>
            <person name="Gish J."/>
            <person name="Goldstein S."/>
            <person name="Gonzalez A.J."/>
            <person name="Green P.J."/>
            <person name="Hallab A."/>
            <person name="Hartog M."/>
            <person name="Hua A."/>
            <person name="Humphray S.J."/>
            <person name="Jeong D.H."/>
            <person name="Jing Y."/>
            <person name="Jocker A."/>
            <person name="Kenton S.M."/>
            <person name="Kim D.J."/>
            <person name="Klee K."/>
            <person name="Lai H."/>
            <person name="Lang C."/>
            <person name="Lin S."/>
            <person name="Macmil S.L."/>
            <person name="Magdelenat G."/>
            <person name="Matthews L."/>
            <person name="McCorrison J."/>
            <person name="Monaghan E.L."/>
            <person name="Mun J.H."/>
            <person name="Najar F.Z."/>
            <person name="Nicholson C."/>
            <person name="Noirot C."/>
            <person name="O'Bleness M."/>
            <person name="Paule C.R."/>
            <person name="Poulain J."/>
            <person name="Prion F."/>
            <person name="Qin B."/>
            <person name="Qu C."/>
            <person name="Retzel E.F."/>
            <person name="Riddle C."/>
            <person name="Sallet E."/>
            <person name="Samain S."/>
            <person name="Samson N."/>
            <person name="Sanders I."/>
            <person name="Saurat O."/>
            <person name="Scarpelli C."/>
            <person name="Schiex T."/>
            <person name="Segurens B."/>
            <person name="Severin A.J."/>
            <person name="Sherrier D.J."/>
            <person name="Shi R."/>
            <person name="Sims S."/>
            <person name="Singer S.R."/>
            <person name="Sinharoy S."/>
            <person name="Sterck L."/>
            <person name="Viollet A."/>
            <person name="Wang B.B."/>
            <person name="Wang K."/>
            <person name="Wang M."/>
            <person name="Wang X."/>
            <person name="Warfsmann J."/>
            <person name="Weissenbach J."/>
            <person name="White D.D."/>
            <person name="White J.D."/>
            <person name="Wiley G.B."/>
            <person name="Wincker P."/>
            <person name="Xing Y."/>
            <person name="Yang L."/>
            <person name="Yao Z."/>
            <person name="Ying F."/>
            <person name="Zhai J."/>
            <person name="Zhou L."/>
            <person name="Zuber A."/>
            <person name="Denarie J."/>
            <person name="Dixon R.A."/>
            <person name="May G.D."/>
            <person name="Schwartz D.C."/>
            <person name="Rogers J."/>
            <person name="Quetier F."/>
            <person name="Town C.D."/>
            <person name="Roe B.A."/>
        </authorList>
    </citation>
    <scope>NUCLEOTIDE SEQUENCE [LARGE SCALE GENOMIC DNA]</scope>
    <source>
        <strain evidence="2">A17</strain>
        <strain evidence="3 4">cv. Jemalong A17</strain>
    </source>
</reference>
<evidence type="ECO:0000313" key="4">
    <source>
        <dbReference type="Proteomes" id="UP000002051"/>
    </source>
</evidence>
<feature type="compositionally biased region" description="Polar residues" evidence="1">
    <location>
        <begin position="154"/>
        <end position="165"/>
    </location>
</feature>
<accession>A0A072VGU3</accession>
<dbReference type="Proteomes" id="UP000002051">
    <property type="component" value="Unassembled WGS sequence"/>
</dbReference>
<feature type="region of interest" description="Disordered" evidence="1">
    <location>
        <begin position="119"/>
        <end position="165"/>
    </location>
</feature>
<keyword evidence="4" id="KW-1185">Reference proteome</keyword>
<evidence type="ECO:0000313" key="3">
    <source>
        <dbReference type="EnsemblPlants" id="KEH40658"/>
    </source>
</evidence>
<dbReference type="OrthoDB" id="724537at2759"/>
<evidence type="ECO:0000313" key="2">
    <source>
        <dbReference type="EMBL" id="KEH40658.1"/>
    </source>
</evidence>
<dbReference type="EMBL" id="CM001217">
    <property type="protein sequence ID" value="KEH40658.1"/>
    <property type="molecule type" value="Genomic_DNA"/>
</dbReference>
<organism evidence="2 4">
    <name type="scientific">Medicago truncatula</name>
    <name type="common">Barrel medic</name>
    <name type="synonym">Medicago tribuloides</name>
    <dbReference type="NCBI Taxonomy" id="3880"/>
    <lineage>
        <taxon>Eukaryota</taxon>
        <taxon>Viridiplantae</taxon>
        <taxon>Streptophyta</taxon>
        <taxon>Embryophyta</taxon>
        <taxon>Tracheophyta</taxon>
        <taxon>Spermatophyta</taxon>
        <taxon>Magnoliopsida</taxon>
        <taxon>eudicotyledons</taxon>
        <taxon>Gunneridae</taxon>
        <taxon>Pentapetalae</taxon>
        <taxon>rosids</taxon>
        <taxon>fabids</taxon>
        <taxon>Fabales</taxon>
        <taxon>Fabaceae</taxon>
        <taxon>Papilionoideae</taxon>
        <taxon>50 kb inversion clade</taxon>
        <taxon>NPAAA clade</taxon>
        <taxon>Hologalegina</taxon>
        <taxon>IRL clade</taxon>
        <taxon>Trifolieae</taxon>
        <taxon>Medicago</taxon>
    </lineage>
</organism>
<protein>
    <submittedName>
        <fullName evidence="2">PLATZ transcription factor family protein</fullName>
    </submittedName>
</protein>
<dbReference type="AlphaFoldDB" id="A0A072VGU3"/>
<dbReference type="STRING" id="3880.A0A072VGU3"/>
<reference evidence="3" key="3">
    <citation type="submission" date="2015-04" db="UniProtKB">
        <authorList>
            <consortium name="EnsemblPlants"/>
        </authorList>
    </citation>
    <scope>IDENTIFICATION</scope>
    <source>
        <strain evidence="3">cv. Jemalong A17</strain>
    </source>
</reference>
<name>A0A072VGU3_MEDTR</name>
<dbReference type="EnsemblPlants" id="KEH40658">
    <property type="protein sequence ID" value="KEH40658"/>
    <property type="gene ID" value="MTR_1g032880"/>
</dbReference>
<dbReference type="PANTHER" id="PTHR31065:SF41">
    <property type="entry name" value="PLATZ TRANSCRIPTION FACTOR FAMILY PROTEIN"/>
    <property type="match status" value="1"/>
</dbReference>
<dbReference type="Pfam" id="PF04640">
    <property type="entry name" value="PLATZ"/>
    <property type="match status" value="1"/>
</dbReference>
<dbReference type="PANTHER" id="PTHR31065">
    <property type="entry name" value="PLATZ TRANSCRIPTION FACTOR FAMILY PROTEIN"/>
    <property type="match status" value="1"/>
</dbReference>
<proteinExistence type="predicted"/>
<dbReference type="InterPro" id="IPR006734">
    <property type="entry name" value="PLATZ"/>
</dbReference>